<evidence type="ECO:0000313" key="3">
    <source>
        <dbReference type="Proteomes" id="UP000321199"/>
    </source>
</evidence>
<dbReference type="Gene3D" id="3.40.50.150">
    <property type="entry name" value="Vaccinia Virus protein VP39"/>
    <property type="match status" value="1"/>
</dbReference>
<protein>
    <submittedName>
        <fullName evidence="2">Class I SAM-dependent methyltransferase</fullName>
    </submittedName>
</protein>
<dbReference type="Pfam" id="PF08241">
    <property type="entry name" value="Methyltransf_11"/>
    <property type="match status" value="1"/>
</dbReference>
<dbReference type="GO" id="GO:0008757">
    <property type="term" value="F:S-adenosylmethionine-dependent methyltransferase activity"/>
    <property type="evidence" value="ECO:0007669"/>
    <property type="project" value="InterPro"/>
</dbReference>
<keyword evidence="2" id="KW-0808">Transferase</keyword>
<name>A0A5B8RTC7_9BURK</name>
<dbReference type="EMBL" id="CP042344">
    <property type="protein sequence ID" value="QEA12088.1"/>
    <property type="molecule type" value="Genomic_DNA"/>
</dbReference>
<dbReference type="InterPro" id="IPR013216">
    <property type="entry name" value="Methyltransf_11"/>
</dbReference>
<keyword evidence="3" id="KW-1185">Reference proteome</keyword>
<accession>A0A5B8RTC7</accession>
<dbReference type="KEGG" id="cof:FOZ74_02990"/>
<evidence type="ECO:0000259" key="1">
    <source>
        <dbReference type="Pfam" id="PF08241"/>
    </source>
</evidence>
<dbReference type="SUPFAM" id="SSF53335">
    <property type="entry name" value="S-adenosyl-L-methionine-dependent methyltransferases"/>
    <property type="match status" value="1"/>
</dbReference>
<dbReference type="Proteomes" id="UP000321199">
    <property type="component" value="Chromosome"/>
</dbReference>
<evidence type="ECO:0000313" key="2">
    <source>
        <dbReference type="EMBL" id="QEA12088.1"/>
    </source>
</evidence>
<dbReference type="RefSeq" id="WP_146911682.1">
    <property type="nucleotide sequence ID" value="NZ_CP042344.1"/>
</dbReference>
<organism evidence="2 3">
    <name type="scientific">Comamonas flocculans</name>
    <dbReference type="NCBI Taxonomy" id="2597701"/>
    <lineage>
        <taxon>Bacteria</taxon>
        <taxon>Pseudomonadati</taxon>
        <taxon>Pseudomonadota</taxon>
        <taxon>Betaproteobacteria</taxon>
        <taxon>Burkholderiales</taxon>
        <taxon>Comamonadaceae</taxon>
        <taxon>Comamonas</taxon>
    </lineage>
</organism>
<keyword evidence="2" id="KW-0489">Methyltransferase</keyword>
<dbReference type="OrthoDB" id="6191410at2"/>
<reference evidence="2 3" key="1">
    <citation type="submission" date="2019-07" db="EMBL/GenBank/DDBJ databases">
        <title>Complete genome sequence of Comamonas sp. NLF 7-7 isolated from livestock.</title>
        <authorList>
            <person name="Kim D.H."/>
            <person name="Kim J.G."/>
        </authorList>
    </citation>
    <scope>NUCLEOTIDE SEQUENCE [LARGE SCALE GENOMIC DNA]</scope>
    <source>
        <strain evidence="2 3">NLF 7-7</strain>
    </source>
</reference>
<feature type="domain" description="Methyltransferase type 11" evidence="1">
    <location>
        <begin position="76"/>
        <end position="127"/>
    </location>
</feature>
<dbReference type="GO" id="GO:0032259">
    <property type="term" value="P:methylation"/>
    <property type="evidence" value="ECO:0007669"/>
    <property type="project" value="UniProtKB-KW"/>
</dbReference>
<dbReference type="InterPro" id="IPR029063">
    <property type="entry name" value="SAM-dependent_MTases_sf"/>
</dbReference>
<sequence>MSGKIIGFSSWLGSPAGRYLLQWQQERHDELVADIFGYHALQLGMPQLQGLRANRMQHRWLALATGDAEQQDGAPAPSLWADAVQLPFEQASLDLVLMPHTLELSVSPHAALREAARVLVPEGRLIVSGINPWSLWGARQRRMQWYRRLGAGGPLFVPELEEFFSPWRLGDWMRLLDLEVESVSLGCFRPSFQSARWLQRMAWMDRLGPHGWSLLGAAYVMVAVKRVLGVRLLEPAWRTAPVAAKAVPLARFETAGRTRDGMGNP</sequence>
<dbReference type="AlphaFoldDB" id="A0A5B8RTC7"/>
<proteinExistence type="predicted"/>
<gene>
    <name evidence="2" type="ORF">FOZ74_02990</name>
</gene>